<accession>A0A2B4SUD2</accession>
<keyword evidence="2" id="KW-0732">Signal</keyword>
<comment type="caution">
    <text evidence="4">The sequence shown here is derived from an EMBL/GenBank/DDBJ whole genome shotgun (WGS) entry which is preliminary data.</text>
</comment>
<keyword evidence="5" id="KW-1185">Reference proteome</keyword>
<feature type="transmembrane region" description="Helical" evidence="1">
    <location>
        <begin position="233"/>
        <end position="256"/>
    </location>
</feature>
<gene>
    <name evidence="4" type="ORF">AWC38_SpisGene765</name>
</gene>
<evidence type="ECO:0000313" key="4">
    <source>
        <dbReference type="EMBL" id="PFX34284.1"/>
    </source>
</evidence>
<sequence>MYTTTEYSIKTMILIVKFLCLLFVVDASHENRGGNIDAIVNKVNLSDNYVVEWRINEKESSVEFKVSVIVDDKGWVLLGFMNVPKNQTAAKDKPRNIEDSRGDFVITWPNSASKNRTTVDSNTMNKLGELEKDENSILDYQVTLDHTTTNKSRALVLKIFRKLETGDPQDVPITGEPLWMFGAYGNSDVYLTNLSNISSIDDTLEVEEVIIIKKSKNRDKGNSFWKDQVEKHWISVVLAVAGILTVVFIGAVYCCFRKASRDFLGKKVKMTFYKEDEDDEARVAFLHSRT</sequence>
<name>A0A2B4SUD2_STYPI</name>
<dbReference type="Proteomes" id="UP000225706">
    <property type="component" value="Unassembled WGS sequence"/>
</dbReference>
<evidence type="ECO:0000313" key="5">
    <source>
        <dbReference type="Proteomes" id="UP000225706"/>
    </source>
</evidence>
<keyword evidence="1" id="KW-0472">Membrane</keyword>
<dbReference type="InterPro" id="IPR005018">
    <property type="entry name" value="DOMON_domain"/>
</dbReference>
<keyword evidence="1" id="KW-1133">Transmembrane helix</keyword>
<feature type="chain" id="PRO_5012451144" description="DOMON domain-containing protein" evidence="2">
    <location>
        <begin position="28"/>
        <end position="290"/>
    </location>
</feature>
<dbReference type="Pfam" id="PF03351">
    <property type="entry name" value="DOMON"/>
    <property type="match status" value="1"/>
</dbReference>
<feature type="signal peptide" evidence="2">
    <location>
        <begin position="1"/>
        <end position="27"/>
    </location>
</feature>
<evidence type="ECO:0000259" key="3">
    <source>
        <dbReference type="PROSITE" id="PS50836"/>
    </source>
</evidence>
<dbReference type="AlphaFoldDB" id="A0A2B4SUD2"/>
<evidence type="ECO:0000256" key="2">
    <source>
        <dbReference type="SAM" id="SignalP"/>
    </source>
</evidence>
<dbReference type="OrthoDB" id="5953448at2759"/>
<keyword evidence="1" id="KW-0812">Transmembrane</keyword>
<dbReference type="PROSITE" id="PS50836">
    <property type="entry name" value="DOMON"/>
    <property type="match status" value="1"/>
</dbReference>
<dbReference type="EMBL" id="LSMT01000005">
    <property type="protein sequence ID" value="PFX34284.1"/>
    <property type="molecule type" value="Genomic_DNA"/>
</dbReference>
<dbReference type="CDD" id="cd09631">
    <property type="entry name" value="DOMON_DOH"/>
    <property type="match status" value="1"/>
</dbReference>
<proteinExistence type="predicted"/>
<evidence type="ECO:0000256" key="1">
    <source>
        <dbReference type="SAM" id="Phobius"/>
    </source>
</evidence>
<organism evidence="4 5">
    <name type="scientific">Stylophora pistillata</name>
    <name type="common">Smooth cauliflower coral</name>
    <dbReference type="NCBI Taxonomy" id="50429"/>
    <lineage>
        <taxon>Eukaryota</taxon>
        <taxon>Metazoa</taxon>
        <taxon>Cnidaria</taxon>
        <taxon>Anthozoa</taxon>
        <taxon>Hexacorallia</taxon>
        <taxon>Scleractinia</taxon>
        <taxon>Astrocoeniina</taxon>
        <taxon>Pocilloporidae</taxon>
        <taxon>Stylophora</taxon>
    </lineage>
</organism>
<protein>
    <recommendedName>
        <fullName evidence="3">DOMON domain-containing protein</fullName>
    </recommendedName>
</protein>
<feature type="domain" description="DOMON" evidence="3">
    <location>
        <begin position="47"/>
        <end position="185"/>
    </location>
</feature>
<reference evidence="5" key="1">
    <citation type="journal article" date="2017" name="bioRxiv">
        <title>Comparative analysis of the genomes of Stylophora pistillata and Acropora digitifera provides evidence for extensive differences between species of corals.</title>
        <authorList>
            <person name="Voolstra C.R."/>
            <person name="Li Y."/>
            <person name="Liew Y.J."/>
            <person name="Baumgarten S."/>
            <person name="Zoccola D."/>
            <person name="Flot J.-F."/>
            <person name="Tambutte S."/>
            <person name="Allemand D."/>
            <person name="Aranda M."/>
        </authorList>
    </citation>
    <scope>NUCLEOTIDE SEQUENCE [LARGE SCALE GENOMIC DNA]</scope>
</reference>
<dbReference type="InterPro" id="IPR045266">
    <property type="entry name" value="DOH_DOMON"/>
</dbReference>